<gene>
    <name evidence="2" type="ORF">O181_049671</name>
</gene>
<dbReference type="EMBL" id="AVOT02021251">
    <property type="protein sequence ID" value="MBW0509956.1"/>
    <property type="molecule type" value="Genomic_DNA"/>
</dbReference>
<dbReference type="OrthoDB" id="3247418at2759"/>
<proteinExistence type="predicted"/>
<sequence length="353" mass="40141">MHCLLLGDIKEYCISFLKVGLARHELALQRRKQSFLADSNTSKYPFCLLGNPRKRKNEDYNDSEKISRPKKQKLTKANLARIGPPTSQRHKGSSEASQTKSDQTAKRNRTLSSRYSLRSQTATSTVLNVLPFPHGSDSLVPSDSSSDNNQYLNTIGDDTPRLKNGKLAVLQKVINQTKVPSWFSCLPRKSGFKNVQTLKAAEWQILITFYLPLALVPLWNSQIPHREERVKFPGSYLHKDLLLKSLISLVKLTNVLLRTSIHEEDLDNIESTTNIYCQTLHLGWSMINSKPNLHLTQHLPKVIKELGPPRSLAVWAYKVLTVHLGTYHGIINYVEFELYIFMSKIPPHITDCT</sequence>
<name>A0A9Q3DST8_9BASI</name>
<evidence type="ECO:0000256" key="1">
    <source>
        <dbReference type="SAM" id="MobiDB-lite"/>
    </source>
</evidence>
<keyword evidence="3" id="KW-1185">Reference proteome</keyword>
<dbReference type="AlphaFoldDB" id="A0A9Q3DST8"/>
<feature type="compositionally biased region" description="Basic and acidic residues" evidence="1">
    <location>
        <begin position="56"/>
        <end position="67"/>
    </location>
</feature>
<evidence type="ECO:0000313" key="3">
    <source>
        <dbReference type="Proteomes" id="UP000765509"/>
    </source>
</evidence>
<feature type="region of interest" description="Disordered" evidence="1">
    <location>
        <begin position="47"/>
        <end position="117"/>
    </location>
</feature>
<organism evidence="2 3">
    <name type="scientific">Austropuccinia psidii MF-1</name>
    <dbReference type="NCBI Taxonomy" id="1389203"/>
    <lineage>
        <taxon>Eukaryota</taxon>
        <taxon>Fungi</taxon>
        <taxon>Dikarya</taxon>
        <taxon>Basidiomycota</taxon>
        <taxon>Pucciniomycotina</taxon>
        <taxon>Pucciniomycetes</taxon>
        <taxon>Pucciniales</taxon>
        <taxon>Sphaerophragmiaceae</taxon>
        <taxon>Austropuccinia</taxon>
    </lineage>
</organism>
<accession>A0A9Q3DST8</accession>
<protein>
    <submittedName>
        <fullName evidence="2">Uncharacterized protein</fullName>
    </submittedName>
</protein>
<evidence type="ECO:0000313" key="2">
    <source>
        <dbReference type="EMBL" id="MBW0509956.1"/>
    </source>
</evidence>
<reference evidence="2" key="1">
    <citation type="submission" date="2021-03" db="EMBL/GenBank/DDBJ databases">
        <title>Draft genome sequence of rust myrtle Austropuccinia psidii MF-1, a brazilian biotype.</title>
        <authorList>
            <person name="Quecine M.C."/>
            <person name="Pachon D.M.R."/>
            <person name="Bonatelli M.L."/>
            <person name="Correr F.H."/>
            <person name="Franceschini L.M."/>
            <person name="Leite T.F."/>
            <person name="Margarido G.R.A."/>
            <person name="Almeida C.A."/>
            <person name="Ferrarezi J.A."/>
            <person name="Labate C.A."/>
        </authorList>
    </citation>
    <scope>NUCLEOTIDE SEQUENCE</scope>
    <source>
        <strain evidence="2">MF-1</strain>
    </source>
</reference>
<dbReference type="Proteomes" id="UP000765509">
    <property type="component" value="Unassembled WGS sequence"/>
</dbReference>
<comment type="caution">
    <text evidence="2">The sequence shown here is derived from an EMBL/GenBank/DDBJ whole genome shotgun (WGS) entry which is preliminary data.</text>
</comment>